<proteinExistence type="predicted"/>
<feature type="domain" description="Histidine kinase" evidence="8">
    <location>
        <begin position="223"/>
        <end position="435"/>
    </location>
</feature>
<dbReference type="InterPro" id="IPR047770">
    <property type="entry name" value="RegB"/>
</dbReference>
<keyword evidence="7" id="KW-0812">Transmembrane</keyword>
<evidence type="ECO:0000313" key="9">
    <source>
        <dbReference type="EMBL" id="HHL42238.1"/>
    </source>
</evidence>
<evidence type="ECO:0000256" key="7">
    <source>
        <dbReference type="SAM" id="Phobius"/>
    </source>
</evidence>
<evidence type="ECO:0000256" key="4">
    <source>
        <dbReference type="ARBA" id="ARBA00022741"/>
    </source>
</evidence>
<evidence type="ECO:0000259" key="8">
    <source>
        <dbReference type="PROSITE" id="PS50109"/>
    </source>
</evidence>
<dbReference type="PANTHER" id="PTHR44936:SF10">
    <property type="entry name" value="SENSOR PROTEIN RSTB"/>
    <property type="match status" value="1"/>
</dbReference>
<dbReference type="EMBL" id="DRMJ01000062">
    <property type="protein sequence ID" value="HHL42238.1"/>
    <property type="molecule type" value="Genomic_DNA"/>
</dbReference>
<dbReference type="InterPro" id="IPR036890">
    <property type="entry name" value="HATPase_C_sf"/>
</dbReference>
<feature type="transmembrane region" description="Helical" evidence="7">
    <location>
        <begin position="56"/>
        <end position="76"/>
    </location>
</feature>
<dbReference type="GO" id="GO:0005886">
    <property type="term" value="C:plasma membrane"/>
    <property type="evidence" value="ECO:0007669"/>
    <property type="project" value="TreeGrafter"/>
</dbReference>
<keyword evidence="3" id="KW-0808">Transferase</keyword>
<name>A0A7C5QV22_9PROT</name>
<evidence type="ECO:0000256" key="5">
    <source>
        <dbReference type="ARBA" id="ARBA00022777"/>
    </source>
</evidence>
<dbReference type="InterPro" id="IPR036097">
    <property type="entry name" value="HisK_dim/P_sf"/>
</dbReference>
<dbReference type="CDD" id="cd00075">
    <property type="entry name" value="HATPase"/>
    <property type="match status" value="1"/>
</dbReference>
<evidence type="ECO:0000256" key="2">
    <source>
        <dbReference type="ARBA" id="ARBA00012438"/>
    </source>
</evidence>
<sequence>MAIELEQQTHENLQSDIYQTGRLRRSTLVSLRWMAIAGQIFACIVVYFGLRIDIPLPQIAFVIGLSIIFNTSIRLYSPLDRRISNLECGVQLFFDVLQVSALLYLTGGLENPFSLLLLAPVVVAAKTLSKPVFGLIAVTVMGASLLLLERHLPLPWSDDQSIAFPKLYLIGQWVALQVGMLFTAAYTWHATRQTRRMTTALATTDAILAHEQKLTALGHMAAASAHALGTPLATILVTANEIARNAEEGSELIEDAELLKSQALRCRDILSELSTNTGQKDEFYDVLSLKEFLQEMVHPFQSLGKKINIDLVSSATNDVGPDIHRQPELQYGLTNLIENALDFATSEVSILASWNERRICIDIIDDGPGFDPAVLSKLGEPYVSKRSKEHKQAGGMGLGLFISKTLVERRGGSVEFRNRKDTSGAWVSIGWPYSR</sequence>
<keyword evidence="5 9" id="KW-0418">Kinase</keyword>
<keyword evidence="4" id="KW-0547">Nucleotide-binding</keyword>
<dbReference type="Gene3D" id="3.30.565.10">
    <property type="entry name" value="Histidine kinase-like ATPase, C-terminal domain"/>
    <property type="match status" value="1"/>
</dbReference>
<keyword evidence="6" id="KW-0067">ATP-binding</keyword>
<evidence type="ECO:0000256" key="3">
    <source>
        <dbReference type="ARBA" id="ARBA00022679"/>
    </source>
</evidence>
<accession>A0A7C5QV22</accession>
<dbReference type="GO" id="GO:0000155">
    <property type="term" value="F:phosphorelay sensor kinase activity"/>
    <property type="evidence" value="ECO:0007669"/>
    <property type="project" value="InterPro"/>
</dbReference>
<feature type="transmembrane region" description="Helical" evidence="7">
    <location>
        <begin position="31"/>
        <end position="50"/>
    </location>
</feature>
<dbReference type="EC" id="2.7.13.3" evidence="2"/>
<dbReference type="SUPFAM" id="SSF55874">
    <property type="entry name" value="ATPase domain of HSP90 chaperone/DNA topoisomerase II/histidine kinase"/>
    <property type="match status" value="1"/>
</dbReference>
<dbReference type="Gene3D" id="1.10.287.130">
    <property type="match status" value="1"/>
</dbReference>
<comment type="catalytic activity">
    <reaction evidence="1">
        <text>ATP + protein L-histidine = ADP + protein N-phospho-L-histidine.</text>
        <dbReference type="EC" id="2.7.13.3"/>
    </reaction>
</comment>
<dbReference type="SMART" id="SM00387">
    <property type="entry name" value="HATPase_c"/>
    <property type="match status" value="1"/>
</dbReference>
<keyword evidence="7" id="KW-0472">Membrane</keyword>
<dbReference type="InterPro" id="IPR005467">
    <property type="entry name" value="His_kinase_dom"/>
</dbReference>
<feature type="transmembrane region" description="Helical" evidence="7">
    <location>
        <begin position="127"/>
        <end position="147"/>
    </location>
</feature>
<dbReference type="InterPro" id="IPR004358">
    <property type="entry name" value="Sig_transdc_His_kin-like_C"/>
</dbReference>
<dbReference type="InterPro" id="IPR003594">
    <property type="entry name" value="HATPase_dom"/>
</dbReference>
<feature type="transmembrane region" description="Helical" evidence="7">
    <location>
        <begin position="167"/>
        <end position="188"/>
    </location>
</feature>
<evidence type="ECO:0000256" key="1">
    <source>
        <dbReference type="ARBA" id="ARBA00000085"/>
    </source>
</evidence>
<comment type="caution">
    <text evidence="9">The sequence shown here is derived from an EMBL/GenBank/DDBJ whole genome shotgun (WGS) entry which is preliminary data.</text>
</comment>
<dbReference type="InterPro" id="IPR050980">
    <property type="entry name" value="2C_sensor_his_kinase"/>
</dbReference>
<dbReference type="AlphaFoldDB" id="A0A7C5QV22"/>
<dbReference type="PROSITE" id="PS50109">
    <property type="entry name" value="HIS_KIN"/>
    <property type="match status" value="1"/>
</dbReference>
<organism evidence="9">
    <name type="scientific">Hellea balneolensis</name>
    <dbReference type="NCBI Taxonomy" id="287478"/>
    <lineage>
        <taxon>Bacteria</taxon>
        <taxon>Pseudomonadati</taxon>
        <taxon>Pseudomonadota</taxon>
        <taxon>Alphaproteobacteria</taxon>
        <taxon>Maricaulales</taxon>
        <taxon>Robiginitomaculaceae</taxon>
        <taxon>Hellea</taxon>
    </lineage>
</organism>
<protein>
    <recommendedName>
        <fullName evidence="2">histidine kinase</fullName>
        <ecNumber evidence="2">2.7.13.3</ecNumber>
    </recommendedName>
</protein>
<gene>
    <name evidence="9" type="ORF">ENJ42_01350</name>
</gene>
<dbReference type="GO" id="GO:0005524">
    <property type="term" value="F:ATP binding"/>
    <property type="evidence" value="ECO:0007669"/>
    <property type="project" value="UniProtKB-KW"/>
</dbReference>
<evidence type="ECO:0000256" key="6">
    <source>
        <dbReference type="ARBA" id="ARBA00022840"/>
    </source>
</evidence>
<keyword evidence="7" id="KW-1133">Transmembrane helix</keyword>
<dbReference type="SUPFAM" id="SSF47384">
    <property type="entry name" value="Homodimeric domain of signal transducing histidine kinase"/>
    <property type="match status" value="1"/>
</dbReference>
<dbReference type="Pfam" id="PF02518">
    <property type="entry name" value="HATPase_c"/>
    <property type="match status" value="1"/>
</dbReference>
<dbReference type="NCBIfam" id="NF033792">
    <property type="entry name" value="ActS_PrrB_HisK"/>
    <property type="match status" value="1"/>
</dbReference>
<reference evidence="9" key="1">
    <citation type="journal article" date="2020" name="mSystems">
        <title>Genome- and Community-Level Interaction Insights into Carbon Utilization and Element Cycling Functions of Hydrothermarchaeota in Hydrothermal Sediment.</title>
        <authorList>
            <person name="Zhou Z."/>
            <person name="Liu Y."/>
            <person name="Xu W."/>
            <person name="Pan J."/>
            <person name="Luo Z.H."/>
            <person name="Li M."/>
        </authorList>
    </citation>
    <scope>NUCLEOTIDE SEQUENCE [LARGE SCALE GENOMIC DNA]</scope>
    <source>
        <strain evidence="9">HyVt-485</strain>
    </source>
</reference>
<dbReference type="PRINTS" id="PR00344">
    <property type="entry name" value="BCTRLSENSOR"/>
</dbReference>
<dbReference type="Proteomes" id="UP000885830">
    <property type="component" value="Unassembled WGS sequence"/>
</dbReference>
<dbReference type="PANTHER" id="PTHR44936">
    <property type="entry name" value="SENSOR PROTEIN CREC"/>
    <property type="match status" value="1"/>
</dbReference>